<organism evidence="2 3">
    <name type="scientific">Apodospora peruviana</name>
    <dbReference type="NCBI Taxonomy" id="516989"/>
    <lineage>
        <taxon>Eukaryota</taxon>
        <taxon>Fungi</taxon>
        <taxon>Dikarya</taxon>
        <taxon>Ascomycota</taxon>
        <taxon>Pezizomycotina</taxon>
        <taxon>Sordariomycetes</taxon>
        <taxon>Sordariomycetidae</taxon>
        <taxon>Sordariales</taxon>
        <taxon>Lasiosphaeriaceae</taxon>
        <taxon>Apodospora</taxon>
    </lineage>
</organism>
<protein>
    <submittedName>
        <fullName evidence="2">Uncharacterized protein</fullName>
    </submittedName>
</protein>
<evidence type="ECO:0000256" key="1">
    <source>
        <dbReference type="SAM" id="Phobius"/>
    </source>
</evidence>
<dbReference type="EMBL" id="JAUEDM010000006">
    <property type="protein sequence ID" value="KAK3314685.1"/>
    <property type="molecule type" value="Genomic_DNA"/>
</dbReference>
<keyword evidence="1" id="KW-0472">Membrane</keyword>
<evidence type="ECO:0000313" key="2">
    <source>
        <dbReference type="EMBL" id="KAK3314685.1"/>
    </source>
</evidence>
<evidence type="ECO:0000313" key="3">
    <source>
        <dbReference type="Proteomes" id="UP001283341"/>
    </source>
</evidence>
<feature type="transmembrane region" description="Helical" evidence="1">
    <location>
        <begin position="36"/>
        <end position="65"/>
    </location>
</feature>
<keyword evidence="3" id="KW-1185">Reference proteome</keyword>
<feature type="transmembrane region" description="Helical" evidence="1">
    <location>
        <begin position="71"/>
        <end position="91"/>
    </location>
</feature>
<name>A0AAE0HXH8_9PEZI</name>
<gene>
    <name evidence="2" type="ORF">B0H66DRAFT_563369</name>
</gene>
<reference evidence="2" key="1">
    <citation type="journal article" date="2023" name="Mol. Phylogenet. Evol.">
        <title>Genome-scale phylogeny and comparative genomics of the fungal order Sordariales.</title>
        <authorList>
            <person name="Hensen N."/>
            <person name="Bonometti L."/>
            <person name="Westerberg I."/>
            <person name="Brannstrom I.O."/>
            <person name="Guillou S."/>
            <person name="Cros-Aarteil S."/>
            <person name="Calhoun S."/>
            <person name="Haridas S."/>
            <person name="Kuo A."/>
            <person name="Mondo S."/>
            <person name="Pangilinan J."/>
            <person name="Riley R."/>
            <person name="LaButti K."/>
            <person name="Andreopoulos B."/>
            <person name="Lipzen A."/>
            <person name="Chen C."/>
            <person name="Yan M."/>
            <person name="Daum C."/>
            <person name="Ng V."/>
            <person name="Clum A."/>
            <person name="Steindorff A."/>
            <person name="Ohm R.A."/>
            <person name="Martin F."/>
            <person name="Silar P."/>
            <person name="Natvig D.O."/>
            <person name="Lalanne C."/>
            <person name="Gautier V."/>
            <person name="Ament-Velasquez S.L."/>
            <person name="Kruys A."/>
            <person name="Hutchinson M.I."/>
            <person name="Powell A.J."/>
            <person name="Barry K."/>
            <person name="Miller A.N."/>
            <person name="Grigoriev I.V."/>
            <person name="Debuchy R."/>
            <person name="Gladieux P."/>
            <person name="Hiltunen Thoren M."/>
            <person name="Johannesson H."/>
        </authorList>
    </citation>
    <scope>NUCLEOTIDE SEQUENCE</scope>
    <source>
        <strain evidence="2">CBS 118394</strain>
    </source>
</reference>
<keyword evidence="1" id="KW-0812">Transmembrane</keyword>
<sequence length="144" mass="15420">MAHFVSPNPSFWAGPRPMVSCFSREGERRSKRSTDYYLTLLGVAPGTSTVCVVVVITDLTLWGIAGKTCKGAGWLALFPGSGCALLTRPLVMLFSSQLTALTNLGYCGGWALQRIVCLTALNHSFRYGAAELGPSFPPNGCDNE</sequence>
<accession>A0AAE0HXH8</accession>
<comment type="caution">
    <text evidence="2">The sequence shown here is derived from an EMBL/GenBank/DDBJ whole genome shotgun (WGS) entry which is preliminary data.</text>
</comment>
<reference evidence="2" key="2">
    <citation type="submission" date="2023-06" db="EMBL/GenBank/DDBJ databases">
        <authorList>
            <consortium name="Lawrence Berkeley National Laboratory"/>
            <person name="Haridas S."/>
            <person name="Hensen N."/>
            <person name="Bonometti L."/>
            <person name="Westerberg I."/>
            <person name="Brannstrom I.O."/>
            <person name="Guillou S."/>
            <person name="Cros-Aarteil S."/>
            <person name="Calhoun S."/>
            <person name="Kuo A."/>
            <person name="Mondo S."/>
            <person name="Pangilinan J."/>
            <person name="Riley R."/>
            <person name="Labutti K."/>
            <person name="Andreopoulos B."/>
            <person name="Lipzen A."/>
            <person name="Chen C."/>
            <person name="Yanf M."/>
            <person name="Daum C."/>
            <person name="Ng V."/>
            <person name="Clum A."/>
            <person name="Steindorff A."/>
            <person name="Ohm R."/>
            <person name="Martin F."/>
            <person name="Silar P."/>
            <person name="Natvig D."/>
            <person name="Lalanne C."/>
            <person name="Gautier V."/>
            <person name="Ament-Velasquez S.L."/>
            <person name="Kruys A."/>
            <person name="Hutchinson M.I."/>
            <person name="Powell A.J."/>
            <person name="Barry K."/>
            <person name="Miller A.N."/>
            <person name="Grigoriev I.V."/>
            <person name="Debuchy R."/>
            <person name="Gladieux P."/>
            <person name="Thoren M.H."/>
            <person name="Johannesson H."/>
        </authorList>
    </citation>
    <scope>NUCLEOTIDE SEQUENCE</scope>
    <source>
        <strain evidence="2">CBS 118394</strain>
    </source>
</reference>
<keyword evidence="1" id="KW-1133">Transmembrane helix</keyword>
<proteinExistence type="predicted"/>
<dbReference type="Proteomes" id="UP001283341">
    <property type="component" value="Unassembled WGS sequence"/>
</dbReference>
<dbReference type="AlphaFoldDB" id="A0AAE0HXH8"/>